<evidence type="ECO:0000256" key="1">
    <source>
        <dbReference type="SAM" id="MobiDB-lite"/>
    </source>
</evidence>
<gene>
    <name evidence="2" type="ORF">QVD17_10378</name>
</gene>
<protein>
    <submittedName>
        <fullName evidence="2">Uncharacterized protein</fullName>
    </submittedName>
</protein>
<dbReference type="AlphaFoldDB" id="A0AAD8L2T2"/>
<reference evidence="2" key="1">
    <citation type="journal article" date="2023" name="bioRxiv">
        <title>Improved chromosome-level genome assembly for marigold (Tagetes erecta).</title>
        <authorList>
            <person name="Jiang F."/>
            <person name="Yuan L."/>
            <person name="Wang S."/>
            <person name="Wang H."/>
            <person name="Xu D."/>
            <person name="Wang A."/>
            <person name="Fan W."/>
        </authorList>
    </citation>
    <scope>NUCLEOTIDE SEQUENCE</scope>
    <source>
        <strain evidence="2">WSJ</strain>
        <tissue evidence="2">Leaf</tissue>
    </source>
</reference>
<organism evidence="2 3">
    <name type="scientific">Tagetes erecta</name>
    <name type="common">African marigold</name>
    <dbReference type="NCBI Taxonomy" id="13708"/>
    <lineage>
        <taxon>Eukaryota</taxon>
        <taxon>Viridiplantae</taxon>
        <taxon>Streptophyta</taxon>
        <taxon>Embryophyta</taxon>
        <taxon>Tracheophyta</taxon>
        <taxon>Spermatophyta</taxon>
        <taxon>Magnoliopsida</taxon>
        <taxon>eudicotyledons</taxon>
        <taxon>Gunneridae</taxon>
        <taxon>Pentapetalae</taxon>
        <taxon>asterids</taxon>
        <taxon>campanulids</taxon>
        <taxon>Asterales</taxon>
        <taxon>Asteraceae</taxon>
        <taxon>Asteroideae</taxon>
        <taxon>Heliantheae alliance</taxon>
        <taxon>Tageteae</taxon>
        <taxon>Tagetes</taxon>
    </lineage>
</organism>
<dbReference type="EMBL" id="JAUHHV010000002">
    <property type="protein sequence ID" value="KAK1433468.1"/>
    <property type="molecule type" value="Genomic_DNA"/>
</dbReference>
<sequence>MLGGREWCGRGEDKGVVWTRRRQGGERRSSLARRRTRGRRFDVRGRGCGEKGGDEEHRGPHRRRRGGDEETPRLPR</sequence>
<evidence type="ECO:0000313" key="3">
    <source>
        <dbReference type="Proteomes" id="UP001229421"/>
    </source>
</evidence>
<evidence type="ECO:0000313" key="2">
    <source>
        <dbReference type="EMBL" id="KAK1433468.1"/>
    </source>
</evidence>
<keyword evidence="3" id="KW-1185">Reference proteome</keyword>
<proteinExistence type="predicted"/>
<feature type="compositionally biased region" description="Basic and acidic residues" evidence="1">
    <location>
        <begin position="39"/>
        <end position="58"/>
    </location>
</feature>
<dbReference type="Proteomes" id="UP001229421">
    <property type="component" value="Unassembled WGS sequence"/>
</dbReference>
<feature type="region of interest" description="Disordered" evidence="1">
    <location>
        <begin position="21"/>
        <end position="76"/>
    </location>
</feature>
<accession>A0AAD8L2T2</accession>
<feature type="compositionally biased region" description="Basic and acidic residues" evidence="1">
    <location>
        <begin position="66"/>
        <end position="76"/>
    </location>
</feature>
<name>A0AAD8L2T2_TARER</name>
<comment type="caution">
    <text evidence="2">The sequence shown here is derived from an EMBL/GenBank/DDBJ whole genome shotgun (WGS) entry which is preliminary data.</text>
</comment>